<dbReference type="InterPro" id="IPR020084">
    <property type="entry name" value="NUDIX_hydrolase_CS"/>
</dbReference>
<dbReference type="InterPro" id="IPR000086">
    <property type="entry name" value="NUDIX_hydrolase_dom"/>
</dbReference>
<proteinExistence type="predicted"/>
<gene>
    <name evidence="4" type="ORF">METZ01_LOCUS466413</name>
</gene>
<dbReference type="PANTHER" id="PTHR11839:SF18">
    <property type="entry name" value="NUDIX HYDROLASE DOMAIN-CONTAINING PROTEIN"/>
    <property type="match status" value="1"/>
</dbReference>
<reference evidence="4" key="1">
    <citation type="submission" date="2018-05" db="EMBL/GenBank/DDBJ databases">
        <authorList>
            <person name="Lanie J.A."/>
            <person name="Ng W.-L."/>
            <person name="Kazmierczak K.M."/>
            <person name="Andrzejewski T.M."/>
            <person name="Davidsen T.M."/>
            <person name="Wayne K.J."/>
            <person name="Tettelin H."/>
            <person name="Glass J.I."/>
            <person name="Rusch D."/>
            <person name="Podicherti R."/>
            <person name="Tsui H.-C.T."/>
            <person name="Winkler M.E."/>
        </authorList>
    </citation>
    <scope>NUCLEOTIDE SEQUENCE</scope>
</reference>
<evidence type="ECO:0000256" key="1">
    <source>
        <dbReference type="ARBA" id="ARBA00001946"/>
    </source>
</evidence>
<dbReference type="CDD" id="cd03424">
    <property type="entry name" value="NUDIX_ADPRase_Nudt5_UGPPase_Nudt14"/>
    <property type="match status" value="1"/>
</dbReference>
<dbReference type="GO" id="GO:0005829">
    <property type="term" value="C:cytosol"/>
    <property type="evidence" value="ECO:0007669"/>
    <property type="project" value="TreeGrafter"/>
</dbReference>
<evidence type="ECO:0000313" key="4">
    <source>
        <dbReference type="EMBL" id="SVE13559.1"/>
    </source>
</evidence>
<dbReference type="InterPro" id="IPR015797">
    <property type="entry name" value="NUDIX_hydrolase-like_dom_sf"/>
</dbReference>
<evidence type="ECO:0000256" key="2">
    <source>
        <dbReference type="ARBA" id="ARBA00022801"/>
    </source>
</evidence>
<comment type="cofactor">
    <cofactor evidence="1">
        <name>Mg(2+)</name>
        <dbReference type="ChEBI" id="CHEBI:18420"/>
    </cofactor>
</comment>
<name>A0A383B1A9_9ZZZZ</name>
<evidence type="ECO:0000259" key="3">
    <source>
        <dbReference type="PROSITE" id="PS51462"/>
    </source>
</evidence>
<protein>
    <recommendedName>
        <fullName evidence="3">Nudix hydrolase domain-containing protein</fullName>
    </recommendedName>
</protein>
<dbReference type="EMBL" id="UINC01196519">
    <property type="protein sequence ID" value="SVE13559.1"/>
    <property type="molecule type" value="Genomic_DNA"/>
</dbReference>
<accession>A0A383B1A9</accession>
<dbReference type="PROSITE" id="PS00893">
    <property type="entry name" value="NUDIX_BOX"/>
    <property type="match status" value="1"/>
</dbReference>
<dbReference type="PRINTS" id="PR00502">
    <property type="entry name" value="NUDIXFAMILY"/>
</dbReference>
<dbReference type="Pfam" id="PF00293">
    <property type="entry name" value="NUDIX"/>
    <property type="match status" value="1"/>
</dbReference>
<dbReference type="PROSITE" id="PS51462">
    <property type="entry name" value="NUDIX"/>
    <property type="match status" value="1"/>
</dbReference>
<dbReference type="GO" id="GO:0006753">
    <property type="term" value="P:nucleoside phosphate metabolic process"/>
    <property type="evidence" value="ECO:0007669"/>
    <property type="project" value="TreeGrafter"/>
</dbReference>
<dbReference type="PANTHER" id="PTHR11839">
    <property type="entry name" value="UDP/ADP-SUGAR PYROPHOSPHATASE"/>
    <property type="match status" value="1"/>
</dbReference>
<dbReference type="GO" id="GO:0016462">
    <property type="term" value="F:pyrophosphatase activity"/>
    <property type="evidence" value="ECO:0007669"/>
    <property type="project" value="UniProtKB-ARBA"/>
</dbReference>
<sequence>MTKRDLQKWETLQKKDVFVAEPWIKVATLQVRLPDGRVVDDYHQIELGDYAVVYALTEDGSVIVERQYKHGIGKVTLVMPAGRIEPGEAPLEAAQRELLEETGYSADRWDLLGNFAINGNYGCGNAHIFMAQGARLVTEADSGDLEEIEVLLMDPVELTKSVRKGGIDLLGTAATVALATNHLIGMGIAGDAQNAE</sequence>
<dbReference type="Gene3D" id="3.90.79.10">
    <property type="entry name" value="Nucleoside Triphosphate Pyrophosphohydrolase"/>
    <property type="match status" value="1"/>
</dbReference>
<dbReference type="SUPFAM" id="SSF55811">
    <property type="entry name" value="Nudix"/>
    <property type="match status" value="1"/>
</dbReference>
<dbReference type="GO" id="GO:0019693">
    <property type="term" value="P:ribose phosphate metabolic process"/>
    <property type="evidence" value="ECO:0007669"/>
    <property type="project" value="TreeGrafter"/>
</dbReference>
<feature type="domain" description="Nudix hydrolase" evidence="3">
    <location>
        <begin position="46"/>
        <end position="175"/>
    </location>
</feature>
<dbReference type="InterPro" id="IPR020476">
    <property type="entry name" value="Nudix_hydrolase"/>
</dbReference>
<organism evidence="4">
    <name type="scientific">marine metagenome</name>
    <dbReference type="NCBI Taxonomy" id="408172"/>
    <lineage>
        <taxon>unclassified sequences</taxon>
        <taxon>metagenomes</taxon>
        <taxon>ecological metagenomes</taxon>
    </lineage>
</organism>
<dbReference type="AlphaFoldDB" id="A0A383B1A9"/>
<keyword evidence="2" id="KW-0378">Hydrolase</keyword>